<dbReference type="SUPFAM" id="SSF56935">
    <property type="entry name" value="Porins"/>
    <property type="match status" value="1"/>
</dbReference>
<dbReference type="InterPro" id="IPR000531">
    <property type="entry name" value="Beta-barrel_TonB"/>
</dbReference>
<evidence type="ECO:0000256" key="10">
    <source>
        <dbReference type="SAM" id="SignalP"/>
    </source>
</evidence>
<dbReference type="InterPro" id="IPR012910">
    <property type="entry name" value="Plug_dom"/>
</dbReference>
<keyword evidence="2 8" id="KW-0813">Transport</keyword>
<keyword evidence="5 9" id="KW-0798">TonB box</keyword>
<sequence length="763" mass="83435">MITTKRRAGRYGLLASSTLIAGLMAGAAMAQDAGLITDQPDVSDNTIKTIIIKAEGSKAAATAPTKASVDATQPQSIISRPYIDLVVPETGDFTNVALIAPSVSGTQGNGAGYGDAKLVLRGFQDAEYNVTYDGIAYGDTNDPSHHSNTFFPNSTIGALVVDRGPGAAGDLGQANFGGAIHMFSNKVSDNFGFTQKVSLGSFNSWQVLSVLQTGRIKSLHGLKLFVNLQERSTDGALSYFRLKSDNQEIKAELPISDNWNMTFLFTHNMNFSYSPDNDGATLAQVAMYGKDFSMSNDPSSPTYYKYNRILKHTNFGYVRLNGDLGNGWTLENTAYTYFYSNKTLSALDTTGGTAPGTYGYAAGVDPLTSTAKPTIANGNPTALSGYDKFNYYDVHGDILRVNKDMGFGILKMGGLVETSDTLRHRYDYAINQNDPYDTSTPDYREKPCVTIETAASATPVKCNPDNRSVQYDERSWWTQYQLFADFVWTPTDRLTITPGLKSVDFERNNAGKSKSKPSLTYAATPETATFKKTLQFLTVNYKLEKNWSVYGQYATGFLIPPLKALYVNDLANSDPKPQTSTNYQLGTVYNGSRISVDADIYQIDFKNKFTCNNNYCTNQGGVQYKGAEGQIAYAFDFGLTAFLNGSVNSAKDNDSGLTIGQAPKSTLGFGGIYRKGPLKLALTYKNVGEQWAEDGEEAEYKIKAYDTTNLVISYDFGRITTKLGVDNLFDNRAITKIDINGAPYDQYHFQAPQNVMLTVAAKF</sequence>
<gene>
    <name evidence="13" type="ORF">SAMN02927928_2123</name>
</gene>
<evidence type="ECO:0000256" key="8">
    <source>
        <dbReference type="PROSITE-ProRule" id="PRU01360"/>
    </source>
</evidence>
<keyword evidence="10" id="KW-0732">Signal</keyword>
<dbReference type="Gene3D" id="2.170.130.10">
    <property type="entry name" value="TonB-dependent receptor, plug domain"/>
    <property type="match status" value="1"/>
</dbReference>
<keyword evidence="4 8" id="KW-0812">Transmembrane</keyword>
<dbReference type="RefSeq" id="WP_090647513.1">
    <property type="nucleotide sequence ID" value="NZ_CBCRYE010000001.1"/>
</dbReference>
<keyword evidence="14" id="KW-1185">Reference proteome</keyword>
<accession>A0A1G4RTQ2</accession>
<evidence type="ECO:0000256" key="2">
    <source>
        <dbReference type="ARBA" id="ARBA00022448"/>
    </source>
</evidence>
<dbReference type="InterPro" id="IPR036942">
    <property type="entry name" value="Beta-barrel_TonB_sf"/>
</dbReference>
<evidence type="ECO:0000256" key="9">
    <source>
        <dbReference type="RuleBase" id="RU003357"/>
    </source>
</evidence>
<evidence type="ECO:0000313" key="13">
    <source>
        <dbReference type="EMBL" id="SCW60210.1"/>
    </source>
</evidence>
<keyword evidence="7 8" id="KW-0998">Cell outer membrane</keyword>
<dbReference type="OrthoDB" id="9760494at2"/>
<evidence type="ECO:0000256" key="3">
    <source>
        <dbReference type="ARBA" id="ARBA00022452"/>
    </source>
</evidence>
<dbReference type="Pfam" id="PF07715">
    <property type="entry name" value="Plug"/>
    <property type="match status" value="1"/>
</dbReference>
<comment type="similarity">
    <text evidence="8 9">Belongs to the TonB-dependent receptor family.</text>
</comment>
<evidence type="ECO:0000256" key="4">
    <source>
        <dbReference type="ARBA" id="ARBA00022692"/>
    </source>
</evidence>
<keyword evidence="6 8" id="KW-0472">Membrane</keyword>
<evidence type="ECO:0000259" key="12">
    <source>
        <dbReference type="Pfam" id="PF07715"/>
    </source>
</evidence>
<feature type="signal peptide" evidence="10">
    <location>
        <begin position="1"/>
        <end position="30"/>
    </location>
</feature>
<comment type="subcellular location">
    <subcellularLocation>
        <location evidence="1 8">Cell outer membrane</location>
        <topology evidence="1 8">Multi-pass membrane protein</topology>
    </subcellularLocation>
</comment>
<dbReference type="PROSITE" id="PS52016">
    <property type="entry name" value="TONB_DEPENDENT_REC_3"/>
    <property type="match status" value="1"/>
</dbReference>
<evidence type="ECO:0000256" key="5">
    <source>
        <dbReference type="ARBA" id="ARBA00023077"/>
    </source>
</evidence>
<dbReference type="InterPro" id="IPR037066">
    <property type="entry name" value="Plug_dom_sf"/>
</dbReference>
<dbReference type="PANTHER" id="PTHR30442:SF0">
    <property type="entry name" value="FE(3+) DICITRATE TRANSPORT PROTEIN FECA"/>
    <property type="match status" value="1"/>
</dbReference>
<evidence type="ECO:0000256" key="6">
    <source>
        <dbReference type="ARBA" id="ARBA00023136"/>
    </source>
</evidence>
<evidence type="ECO:0000313" key="14">
    <source>
        <dbReference type="Proteomes" id="UP000199150"/>
    </source>
</evidence>
<reference evidence="14" key="1">
    <citation type="submission" date="2016-10" db="EMBL/GenBank/DDBJ databases">
        <authorList>
            <person name="Varghese N."/>
            <person name="Submissions S."/>
        </authorList>
    </citation>
    <scope>NUCLEOTIDE SEQUENCE [LARGE SCALE GENOMIC DNA]</scope>
    <source>
        <strain evidence="14">CGMCC 1.3431</strain>
    </source>
</reference>
<name>A0A1G4RTQ2_9CAUL</name>
<dbReference type="STRING" id="260084.SAMN02927928_2123"/>
<dbReference type="PANTHER" id="PTHR30442">
    <property type="entry name" value="IRON III DICITRATE TRANSPORT PROTEIN FECA"/>
    <property type="match status" value="1"/>
</dbReference>
<dbReference type="EMBL" id="FMTS01000003">
    <property type="protein sequence ID" value="SCW60210.1"/>
    <property type="molecule type" value="Genomic_DNA"/>
</dbReference>
<feature type="chain" id="PRO_5011648622" evidence="10">
    <location>
        <begin position="31"/>
        <end position="763"/>
    </location>
</feature>
<keyword evidence="3 8" id="KW-1134">Transmembrane beta strand</keyword>
<evidence type="ECO:0000256" key="7">
    <source>
        <dbReference type="ARBA" id="ARBA00023237"/>
    </source>
</evidence>
<feature type="domain" description="TonB-dependent receptor-like beta-barrel" evidence="11">
    <location>
        <begin position="264"/>
        <end position="728"/>
    </location>
</feature>
<feature type="domain" description="TonB-dependent receptor plug" evidence="12">
    <location>
        <begin position="93"/>
        <end position="179"/>
    </location>
</feature>
<dbReference type="GO" id="GO:0009279">
    <property type="term" value="C:cell outer membrane"/>
    <property type="evidence" value="ECO:0007669"/>
    <property type="project" value="UniProtKB-SubCell"/>
</dbReference>
<evidence type="ECO:0000256" key="1">
    <source>
        <dbReference type="ARBA" id="ARBA00004571"/>
    </source>
</evidence>
<proteinExistence type="inferred from homology"/>
<dbReference type="GO" id="GO:0033214">
    <property type="term" value="P:siderophore-iron import into cell"/>
    <property type="evidence" value="ECO:0007669"/>
    <property type="project" value="TreeGrafter"/>
</dbReference>
<evidence type="ECO:0000259" key="11">
    <source>
        <dbReference type="Pfam" id="PF00593"/>
    </source>
</evidence>
<dbReference type="Proteomes" id="UP000199150">
    <property type="component" value="Unassembled WGS sequence"/>
</dbReference>
<dbReference type="Gene3D" id="2.40.170.20">
    <property type="entry name" value="TonB-dependent receptor, beta-barrel domain"/>
    <property type="match status" value="1"/>
</dbReference>
<dbReference type="AlphaFoldDB" id="A0A1G4RTQ2"/>
<protein>
    <submittedName>
        <fullName evidence="13">Iron complex outermembrane recepter protein</fullName>
    </submittedName>
</protein>
<organism evidence="13 14">
    <name type="scientific">Asticcacaulis taihuensis</name>
    <dbReference type="NCBI Taxonomy" id="260084"/>
    <lineage>
        <taxon>Bacteria</taxon>
        <taxon>Pseudomonadati</taxon>
        <taxon>Pseudomonadota</taxon>
        <taxon>Alphaproteobacteria</taxon>
        <taxon>Caulobacterales</taxon>
        <taxon>Caulobacteraceae</taxon>
        <taxon>Asticcacaulis</taxon>
    </lineage>
</organism>
<dbReference type="InterPro" id="IPR039426">
    <property type="entry name" value="TonB-dep_rcpt-like"/>
</dbReference>
<dbReference type="Pfam" id="PF00593">
    <property type="entry name" value="TonB_dep_Rec_b-barrel"/>
    <property type="match status" value="1"/>
</dbReference>